<comment type="catalytic activity">
    <reaction evidence="5 6">
        <text>Exonucleolytic cleavage in either 5'- to 3'- or 3'- to 5'-direction to yield nucleoside 5'-phosphates.</text>
        <dbReference type="EC" id="3.1.11.6"/>
    </reaction>
</comment>
<dbReference type="KEGG" id="mcui:G8O30_07525"/>
<feature type="domain" description="OB-fold nucleic acid binding" evidence="8">
    <location>
        <begin position="6"/>
        <end position="101"/>
    </location>
</feature>
<evidence type="ECO:0000259" key="8">
    <source>
        <dbReference type="Pfam" id="PF13742"/>
    </source>
</evidence>
<dbReference type="GO" id="GO:0005737">
    <property type="term" value="C:cytoplasm"/>
    <property type="evidence" value="ECO:0007669"/>
    <property type="project" value="UniProtKB-SubCell"/>
</dbReference>
<feature type="domain" description="Exonuclease VII large subunit C-terminal" evidence="7">
    <location>
        <begin position="124"/>
        <end position="438"/>
    </location>
</feature>
<evidence type="ECO:0000256" key="3">
    <source>
        <dbReference type="ARBA" id="ARBA00022801"/>
    </source>
</evidence>
<dbReference type="Pfam" id="PF13742">
    <property type="entry name" value="tRNA_anti_2"/>
    <property type="match status" value="1"/>
</dbReference>
<evidence type="ECO:0000313" key="9">
    <source>
        <dbReference type="EMBL" id="QPC46821.1"/>
    </source>
</evidence>
<keyword evidence="3 5" id="KW-0378">Hydrolase</keyword>
<organism evidence="9 10">
    <name type="scientific">Mangrovibacillus cuniculi</name>
    <dbReference type="NCBI Taxonomy" id="2593652"/>
    <lineage>
        <taxon>Bacteria</taxon>
        <taxon>Bacillati</taxon>
        <taxon>Bacillota</taxon>
        <taxon>Bacilli</taxon>
        <taxon>Bacillales</taxon>
        <taxon>Bacillaceae</taxon>
        <taxon>Mangrovibacillus</taxon>
    </lineage>
</organism>
<dbReference type="GO" id="GO:0003676">
    <property type="term" value="F:nucleic acid binding"/>
    <property type="evidence" value="ECO:0007669"/>
    <property type="project" value="InterPro"/>
</dbReference>
<comment type="function">
    <text evidence="5">Bidirectionally degrades single-stranded DNA into large acid-insoluble oligonucleotides, which are then degraded further into small acid-soluble oligonucleotides.</text>
</comment>
<dbReference type="InterPro" id="IPR025824">
    <property type="entry name" value="OB-fold_nuc-bd_dom"/>
</dbReference>
<comment type="similarity">
    <text evidence="5 6">Belongs to the XseA family.</text>
</comment>
<evidence type="ECO:0000256" key="6">
    <source>
        <dbReference type="RuleBase" id="RU004355"/>
    </source>
</evidence>
<dbReference type="AlphaFoldDB" id="A0A7S8HFS0"/>
<reference evidence="9 10" key="1">
    <citation type="submission" date="2019-07" db="EMBL/GenBank/DDBJ databases">
        <title>Genome sequence of 2 isolates from Red Sea Mangroves.</title>
        <authorList>
            <person name="Sefrji F."/>
            <person name="Michoud G."/>
            <person name="Merlino G."/>
            <person name="Daffonchio D."/>
        </authorList>
    </citation>
    <scope>NUCLEOTIDE SEQUENCE [LARGE SCALE GENOMIC DNA]</scope>
    <source>
        <strain evidence="9 10">R1DC41</strain>
    </source>
</reference>
<dbReference type="GO" id="GO:0009318">
    <property type="term" value="C:exodeoxyribonuclease VII complex"/>
    <property type="evidence" value="ECO:0007669"/>
    <property type="project" value="UniProtKB-UniRule"/>
</dbReference>
<dbReference type="PANTHER" id="PTHR30008:SF0">
    <property type="entry name" value="EXODEOXYRIBONUCLEASE 7 LARGE SUBUNIT"/>
    <property type="match status" value="1"/>
</dbReference>
<evidence type="ECO:0000256" key="5">
    <source>
        <dbReference type="HAMAP-Rule" id="MF_00378"/>
    </source>
</evidence>
<dbReference type="CDD" id="cd04489">
    <property type="entry name" value="ExoVII_LU_OBF"/>
    <property type="match status" value="1"/>
</dbReference>
<evidence type="ECO:0000256" key="4">
    <source>
        <dbReference type="ARBA" id="ARBA00022839"/>
    </source>
</evidence>
<dbReference type="EMBL" id="CP049742">
    <property type="protein sequence ID" value="QPC46821.1"/>
    <property type="molecule type" value="Genomic_DNA"/>
</dbReference>
<dbReference type="NCBIfam" id="TIGR00237">
    <property type="entry name" value="xseA"/>
    <property type="match status" value="1"/>
</dbReference>
<evidence type="ECO:0000256" key="1">
    <source>
        <dbReference type="ARBA" id="ARBA00022490"/>
    </source>
</evidence>
<comment type="subcellular location">
    <subcellularLocation>
        <location evidence="5 6">Cytoplasm</location>
    </subcellularLocation>
</comment>
<keyword evidence="4 5" id="KW-0269">Exonuclease</keyword>
<comment type="subunit">
    <text evidence="5">Heterooligomer composed of large and small subunits.</text>
</comment>
<dbReference type="GO" id="GO:0008855">
    <property type="term" value="F:exodeoxyribonuclease VII activity"/>
    <property type="evidence" value="ECO:0007669"/>
    <property type="project" value="UniProtKB-UniRule"/>
</dbReference>
<gene>
    <name evidence="5" type="primary">xseA</name>
    <name evidence="9" type="ORF">G8O30_07525</name>
</gene>
<dbReference type="PANTHER" id="PTHR30008">
    <property type="entry name" value="EXODEOXYRIBONUCLEASE 7 LARGE SUBUNIT"/>
    <property type="match status" value="1"/>
</dbReference>
<dbReference type="InterPro" id="IPR020579">
    <property type="entry name" value="Exonuc_VII_lsu_C"/>
</dbReference>
<evidence type="ECO:0000313" key="10">
    <source>
        <dbReference type="Proteomes" id="UP000593626"/>
    </source>
</evidence>
<dbReference type="InterPro" id="IPR003753">
    <property type="entry name" value="Exonuc_VII_L"/>
</dbReference>
<accession>A0A7S8HFS0</accession>
<dbReference type="EC" id="3.1.11.6" evidence="5"/>
<protein>
    <recommendedName>
        <fullName evidence="5">Exodeoxyribonuclease 7 large subunit</fullName>
        <ecNumber evidence="5">3.1.11.6</ecNumber>
    </recommendedName>
    <alternativeName>
        <fullName evidence="5">Exodeoxyribonuclease VII large subunit</fullName>
        <shortName evidence="5">Exonuclease VII large subunit</shortName>
    </alternativeName>
</protein>
<evidence type="ECO:0000259" key="7">
    <source>
        <dbReference type="Pfam" id="PF02601"/>
    </source>
</evidence>
<dbReference type="RefSeq" id="WP_239674358.1">
    <property type="nucleotide sequence ID" value="NZ_CP049742.1"/>
</dbReference>
<dbReference type="Pfam" id="PF02601">
    <property type="entry name" value="Exonuc_VII_L"/>
    <property type="match status" value="1"/>
</dbReference>
<proteinExistence type="inferred from homology"/>
<dbReference type="Proteomes" id="UP000593626">
    <property type="component" value="Chromosome"/>
</dbReference>
<name>A0A7S8HFS0_9BACI</name>
<dbReference type="HAMAP" id="MF_00378">
    <property type="entry name" value="Exonuc_7_L"/>
    <property type="match status" value="1"/>
</dbReference>
<keyword evidence="10" id="KW-1185">Reference proteome</keyword>
<sequence length="451" mass="50958">MQTTFITVRSLTKYIKKKFDVDPYLKRVWVKGELSNVKIHTSGHIYFTLKDEHARILAVMFSSAAKNLPFKPESGMNVFVEADVSVYEQTGQYQLYVHAMEPDGKGALYVAYEQLKQKLEQEGLFATARKRSIPAYPAKVGLITSKTGAAVQDMMTTLKRRYPIAEVLLFPALVQGTQAPSSIVEAIQKANMDQTLDVLLVGRGGGSIEELWAFNEEIVARAIEESSIPVISAVGHETDFTIADFVADLRAPTPTAAAELAVPNILDVVATVETKTQQIRLAMKNLMENQKTKLKSIQNKPVFTRPDLMLRYPTERLSRAEQVLQQLPVRILENKKMKMEHLTSRMTNQHPLSRVEKLQKNLSYLDQQLNYGMKKHMIQSTHSFSTVLTKLEGLNPLAIMNRGYSVTYKEEDNLIKSIRQVEENDSIHVRMVDGTLYCTVNGKEEKPHDKN</sequence>
<dbReference type="GO" id="GO:0006308">
    <property type="term" value="P:DNA catabolic process"/>
    <property type="evidence" value="ECO:0007669"/>
    <property type="project" value="UniProtKB-UniRule"/>
</dbReference>
<keyword evidence="1 5" id="KW-0963">Cytoplasm</keyword>
<keyword evidence="2 5" id="KW-0540">Nuclease</keyword>
<evidence type="ECO:0000256" key="2">
    <source>
        <dbReference type="ARBA" id="ARBA00022722"/>
    </source>
</evidence>